<dbReference type="Pfam" id="PF07960">
    <property type="entry name" value="CBP4"/>
    <property type="match status" value="1"/>
</dbReference>
<dbReference type="GeneID" id="38779358"/>
<evidence type="ECO:0000256" key="7">
    <source>
        <dbReference type="ARBA" id="ARBA00023136"/>
    </source>
</evidence>
<comment type="caution">
    <text evidence="11">The sequence shown here is derived from an EMBL/GenBank/DDBJ whole genome shotgun (WGS) entry which is preliminary data.</text>
</comment>
<keyword evidence="8" id="KW-0143">Chaperone</keyword>
<evidence type="ECO:0000313" key="12">
    <source>
        <dbReference type="Proteomes" id="UP000287166"/>
    </source>
</evidence>
<evidence type="ECO:0000256" key="10">
    <source>
        <dbReference type="SAM" id="MobiDB-lite"/>
    </source>
</evidence>
<dbReference type="Proteomes" id="UP000287166">
    <property type="component" value="Unassembled WGS sequence"/>
</dbReference>
<dbReference type="EMBL" id="BFAD01000004">
    <property type="protein sequence ID" value="GBE82441.1"/>
    <property type="molecule type" value="Genomic_DNA"/>
</dbReference>
<feature type="region of interest" description="Disordered" evidence="10">
    <location>
        <begin position="59"/>
        <end position="87"/>
    </location>
</feature>
<feature type="compositionally biased region" description="Low complexity" evidence="10">
    <location>
        <begin position="59"/>
        <end position="69"/>
    </location>
</feature>
<dbReference type="STRING" id="139825.A0A401GJU8"/>
<dbReference type="GO" id="GO:0005743">
    <property type="term" value="C:mitochondrial inner membrane"/>
    <property type="evidence" value="ECO:0007669"/>
    <property type="project" value="UniProtKB-SubCell"/>
</dbReference>
<comment type="similarity">
    <text evidence="2">Belongs to the CBP4 family.</text>
</comment>
<reference evidence="11 12" key="1">
    <citation type="journal article" date="2018" name="Sci. Rep.">
        <title>Genome sequence of the cauliflower mushroom Sparassis crispa (Hanabiratake) and its association with beneficial usage.</title>
        <authorList>
            <person name="Kiyama R."/>
            <person name="Furutani Y."/>
            <person name="Kawaguchi K."/>
            <person name="Nakanishi T."/>
        </authorList>
    </citation>
    <scope>NUCLEOTIDE SEQUENCE [LARGE SCALE GENOMIC DNA]</scope>
</reference>
<dbReference type="InterPro" id="IPR012420">
    <property type="entry name" value="Cbp4"/>
</dbReference>
<keyword evidence="5" id="KW-1133">Transmembrane helix</keyword>
<accession>A0A401GJU8</accession>
<name>A0A401GJU8_9APHY</name>
<evidence type="ECO:0000256" key="6">
    <source>
        <dbReference type="ARBA" id="ARBA00023128"/>
    </source>
</evidence>
<sequence length="87" mass="9446">MSGPSFPWLRMTIVTAGLLGLGYGLMRATVPTPEQTYQAMAPDLRRKVDANRAARLARENATNAQATAQLNDPDSETPVWADASRKS</sequence>
<keyword evidence="12" id="KW-1185">Reference proteome</keyword>
<evidence type="ECO:0000256" key="3">
    <source>
        <dbReference type="ARBA" id="ARBA00022692"/>
    </source>
</evidence>
<dbReference type="OrthoDB" id="5576752at2759"/>
<keyword evidence="7" id="KW-0472">Membrane</keyword>
<gene>
    <name evidence="11" type="ORF">SCP_0408250</name>
</gene>
<organism evidence="11 12">
    <name type="scientific">Sparassis crispa</name>
    <dbReference type="NCBI Taxonomy" id="139825"/>
    <lineage>
        <taxon>Eukaryota</taxon>
        <taxon>Fungi</taxon>
        <taxon>Dikarya</taxon>
        <taxon>Basidiomycota</taxon>
        <taxon>Agaricomycotina</taxon>
        <taxon>Agaricomycetes</taxon>
        <taxon>Polyporales</taxon>
        <taxon>Sparassidaceae</taxon>
        <taxon>Sparassis</taxon>
    </lineage>
</organism>
<comment type="subcellular location">
    <subcellularLocation>
        <location evidence="1">Mitochondrion inner membrane</location>
        <topology evidence="1">Single-pass membrane protein</topology>
    </subcellularLocation>
</comment>
<keyword evidence="4" id="KW-0999">Mitochondrion inner membrane</keyword>
<evidence type="ECO:0000256" key="8">
    <source>
        <dbReference type="ARBA" id="ARBA00023186"/>
    </source>
</evidence>
<evidence type="ECO:0000256" key="5">
    <source>
        <dbReference type="ARBA" id="ARBA00022989"/>
    </source>
</evidence>
<keyword evidence="6" id="KW-0496">Mitochondrion</keyword>
<evidence type="ECO:0000256" key="1">
    <source>
        <dbReference type="ARBA" id="ARBA00004434"/>
    </source>
</evidence>
<evidence type="ECO:0000256" key="2">
    <source>
        <dbReference type="ARBA" id="ARBA00006780"/>
    </source>
</evidence>
<evidence type="ECO:0000313" key="11">
    <source>
        <dbReference type="EMBL" id="GBE82441.1"/>
    </source>
</evidence>
<proteinExistence type="inferred from homology"/>
<dbReference type="InParanoid" id="A0A401GJU8"/>
<keyword evidence="3" id="KW-0812">Transmembrane</keyword>
<dbReference type="RefSeq" id="XP_027613354.1">
    <property type="nucleotide sequence ID" value="XM_027757553.1"/>
</dbReference>
<evidence type="ECO:0000256" key="4">
    <source>
        <dbReference type="ARBA" id="ARBA00022792"/>
    </source>
</evidence>
<protein>
    <submittedName>
        <fullName evidence="11">Assembly factor CBP4</fullName>
    </submittedName>
</protein>
<comment type="function">
    <text evidence="9">Essential for the assembly of ubiquinol-cytochrome c reductase. It has a direct effect on the correct occurrence of the Rieske protein, core 4, core 5 and apocytochrome b.</text>
</comment>
<evidence type="ECO:0000256" key="9">
    <source>
        <dbReference type="ARBA" id="ARBA00025413"/>
    </source>
</evidence>
<dbReference type="AlphaFoldDB" id="A0A401GJU8"/>